<dbReference type="OrthoDB" id="10258882at2759"/>
<comment type="caution">
    <text evidence="1">The sequence shown here is derived from an EMBL/GenBank/DDBJ whole genome shotgun (WGS) entry which is preliminary data.</text>
</comment>
<dbReference type="GO" id="GO:0005737">
    <property type="term" value="C:cytoplasm"/>
    <property type="evidence" value="ECO:0007669"/>
    <property type="project" value="TreeGrafter"/>
</dbReference>
<dbReference type="GO" id="GO:0034058">
    <property type="term" value="P:endosomal vesicle fusion"/>
    <property type="evidence" value="ECO:0007669"/>
    <property type="project" value="TreeGrafter"/>
</dbReference>
<dbReference type="EMBL" id="MU826836">
    <property type="protein sequence ID" value="KAJ7372446.1"/>
    <property type="molecule type" value="Genomic_DNA"/>
</dbReference>
<evidence type="ECO:0000313" key="1">
    <source>
        <dbReference type="EMBL" id="KAJ7372446.1"/>
    </source>
</evidence>
<organism evidence="1 2">
    <name type="scientific">Desmophyllum pertusum</name>
    <dbReference type="NCBI Taxonomy" id="174260"/>
    <lineage>
        <taxon>Eukaryota</taxon>
        <taxon>Metazoa</taxon>
        <taxon>Cnidaria</taxon>
        <taxon>Anthozoa</taxon>
        <taxon>Hexacorallia</taxon>
        <taxon>Scleractinia</taxon>
        <taxon>Caryophylliina</taxon>
        <taxon>Caryophylliidae</taxon>
        <taxon>Desmophyllum</taxon>
    </lineage>
</organism>
<dbReference type="InterPro" id="IPR032914">
    <property type="entry name" value="Vam6/VPS39/TRAP1"/>
</dbReference>
<reference evidence="1" key="1">
    <citation type="submission" date="2023-01" db="EMBL/GenBank/DDBJ databases">
        <title>Genome assembly of the deep-sea coral Lophelia pertusa.</title>
        <authorList>
            <person name="Herrera S."/>
            <person name="Cordes E."/>
        </authorList>
    </citation>
    <scope>NUCLEOTIDE SEQUENCE</scope>
    <source>
        <strain evidence="1">USNM1676648</strain>
        <tissue evidence="1">Polyp</tissue>
    </source>
</reference>
<accession>A0A9X0CR65</accession>
<gene>
    <name evidence="1" type="primary">TGFBRAP1_3</name>
    <name evidence="1" type="ORF">OS493_018953</name>
</gene>
<sequence length="152" mass="16784">MIIPNIFDPFAVEVCMALSKKKAVHILSITEDKITTLKEIPLPEPPLHMAVDGGAVCVALANQHRYCMVNILSGKEEFLLSGPTDVMGMFVTSEGTSQRAPLSWSERLLALGFSFPYAVALGANSILCSQHYKGRTKSHRSSHLYLRVVDFY</sequence>
<dbReference type="PANTHER" id="PTHR12894">
    <property type="entry name" value="CNH DOMAIN CONTAINING"/>
    <property type="match status" value="1"/>
</dbReference>
<dbReference type="GO" id="GO:0016020">
    <property type="term" value="C:membrane"/>
    <property type="evidence" value="ECO:0007669"/>
    <property type="project" value="TreeGrafter"/>
</dbReference>
<proteinExistence type="predicted"/>
<protein>
    <submittedName>
        <fullName evidence="1">Transforming growth factor, beta receptor associated protein 1</fullName>
    </submittedName>
</protein>
<dbReference type="PANTHER" id="PTHR12894:SF27">
    <property type="entry name" value="TRANSFORMING GROWTH FACTOR-BETA RECEPTOR-ASSOCIATED PROTEIN 1"/>
    <property type="match status" value="1"/>
</dbReference>
<name>A0A9X0CR65_9CNID</name>
<keyword evidence="2" id="KW-1185">Reference proteome</keyword>
<keyword evidence="1" id="KW-0675">Receptor</keyword>
<dbReference type="GO" id="GO:0006914">
    <property type="term" value="P:autophagy"/>
    <property type="evidence" value="ECO:0007669"/>
    <property type="project" value="TreeGrafter"/>
</dbReference>
<dbReference type="AlphaFoldDB" id="A0A9X0CR65"/>
<dbReference type="Proteomes" id="UP001163046">
    <property type="component" value="Unassembled WGS sequence"/>
</dbReference>
<evidence type="ECO:0000313" key="2">
    <source>
        <dbReference type="Proteomes" id="UP001163046"/>
    </source>
</evidence>